<dbReference type="HOGENOM" id="CLU_089470_1_3_1"/>
<evidence type="ECO:0000256" key="5">
    <source>
        <dbReference type="SAM" id="MobiDB-lite"/>
    </source>
</evidence>
<accession>A0A074XRE6</accession>
<evidence type="ECO:0000256" key="2">
    <source>
        <dbReference type="ARBA" id="ARBA00010835"/>
    </source>
</evidence>
<keyword evidence="3" id="KW-0809">Transit peptide</keyword>
<protein>
    <recommendedName>
        <fullName evidence="6">Prokaryotic-type class I peptide chain release factors domain-containing protein</fullName>
    </recommendedName>
</protein>
<dbReference type="InterPro" id="IPR045853">
    <property type="entry name" value="Pep_chain_release_fac_I_sf"/>
</dbReference>
<gene>
    <name evidence="7" type="ORF">M436DRAFT_78844</name>
</gene>
<dbReference type="Gene3D" id="3.30.160.20">
    <property type="match status" value="1"/>
</dbReference>
<dbReference type="Pfam" id="PF00472">
    <property type="entry name" value="RF-1"/>
    <property type="match status" value="1"/>
</dbReference>
<dbReference type="FunFam" id="3.30.160.20:FF:000065">
    <property type="entry name" value="Peptidyl-tRNA hydrolase domain protein"/>
    <property type="match status" value="1"/>
</dbReference>
<evidence type="ECO:0000256" key="3">
    <source>
        <dbReference type="ARBA" id="ARBA00022946"/>
    </source>
</evidence>
<dbReference type="GO" id="GO:0032543">
    <property type="term" value="P:mitochondrial translation"/>
    <property type="evidence" value="ECO:0007669"/>
    <property type="project" value="UniProtKB-ARBA"/>
</dbReference>
<dbReference type="PANTHER" id="PTHR46203">
    <property type="entry name" value="PROBABLE PEPTIDE CHAIN RELEASE FACTOR C12ORF65"/>
    <property type="match status" value="1"/>
</dbReference>
<dbReference type="InterPro" id="IPR052405">
    <property type="entry name" value="Mito_Transl_Release_Factor"/>
</dbReference>
<feature type="region of interest" description="Disordered" evidence="5">
    <location>
        <begin position="114"/>
        <end position="194"/>
    </location>
</feature>
<dbReference type="PANTHER" id="PTHR46203:SF1">
    <property type="entry name" value="MITOCHONDRIAL TRANSLATION RELEASE FACTOR IN RESCUE"/>
    <property type="match status" value="1"/>
</dbReference>
<dbReference type="STRING" id="1043004.A0A074XRE6"/>
<organism evidence="7 8">
    <name type="scientific">Aureobasidium namibiae CBS 147.97</name>
    <dbReference type="NCBI Taxonomy" id="1043004"/>
    <lineage>
        <taxon>Eukaryota</taxon>
        <taxon>Fungi</taxon>
        <taxon>Dikarya</taxon>
        <taxon>Ascomycota</taxon>
        <taxon>Pezizomycotina</taxon>
        <taxon>Dothideomycetes</taxon>
        <taxon>Dothideomycetidae</taxon>
        <taxon>Dothideales</taxon>
        <taxon>Saccotheciaceae</taxon>
        <taxon>Aureobasidium</taxon>
    </lineage>
</organism>
<proteinExistence type="inferred from homology"/>
<feature type="domain" description="Prokaryotic-type class I peptide chain release factors" evidence="6">
    <location>
        <begin position="43"/>
        <end position="138"/>
    </location>
</feature>
<feature type="compositionally biased region" description="Basic and acidic residues" evidence="5">
    <location>
        <begin position="138"/>
        <end position="169"/>
    </location>
</feature>
<evidence type="ECO:0000313" key="7">
    <source>
        <dbReference type="EMBL" id="KEQ77121.1"/>
    </source>
</evidence>
<evidence type="ECO:0000256" key="4">
    <source>
        <dbReference type="ARBA" id="ARBA00023128"/>
    </source>
</evidence>
<keyword evidence="4" id="KW-0496">Mitochondrion</keyword>
<name>A0A074XRE6_9PEZI</name>
<dbReference type="GeneID" id="25416316"/>
<dbReference type="RefSeq" id="XP_013431431.1">
    <property type="nucleotide sequence ID" value="XM_013575977.1"/>
</dbReference>
<evidence type="ECO:0000256" key="1">
    <source>
        <dbReference type="ARBA" id="ARBA00004173"/>
    </source>
</evidence>
<keyword evidence="8" id="KW-1185">Reference proteome</keyword>
<dbReference type="GO" id="GO:0003747">
    <property type="term" value="F:translation release factor activity"/>
    <property type="evidence" value="ECO:0007669"/>
    <property type="project" value="InterPro"/>
</dbReference>
<comment type="similarity">
    <text evidence="2">Belongs to the prokaryotic/mitochondrial release factor family.</text>
</comment>
<dbReference type="OrthoDB" id="277888at2759"/>
<reference evidence="7 8" key="1">
    <citation type="journal article" date="2014" name="BMC Genomics">
        <title>Genome sequencing of four Aureobasidium pullulans varieties: biotechnological potential, stress tolerance, and description of new species.</title>
        <authorList>
            <person name="Gostin Ar C."/>
            <person name="Ohm R.A."/>
            <person name="Kogej T."/>
            <person name="Sonjak S."/>
            <person name="Turk M."/>
            <person name="Zajc J."/>
            <person name="Zalar P."/>
            <person name="Grube M."/>
            <person name="Sun H."/>
            <person name="Han J."/>
            <person name="Sharma A."/>
            <person name="Chiniquy J."/>
            <person name="Ngan C.Y."/>
            <person name="Lipzen A."/>
            <person name="Barry K."/>
            <person name="Grigoriev I.V."/>
            <person name="Gunde-Cimerman N."/>
        </authorList>
    </citation>
    <scope>NUCLEOTIDE SEQUENCE [LARGE SCALE GENOMIC DNA]</scope>
    <source>
        <strain evidence="7 8">CBS 147.97</strain>
    </source>
</reference>
<dbReference type="AlphaFoldDB" id="A0A074XRE6"/>
<dbReference type="Proteomes" id="UP000027730">
    <property type="component" value="Unassembled WGS sequence"/>
</dbReference>
<comment type="subcellular location">
    <subcellularLocation>
        <location evidence="1">Mitochondrion</location>
    </subcellularLocation>
</comment>
<dbReference type="EMBL" id="KL584703">
    <property type="protein sequence ID" value="KEQ77121.1"/>
    <property type="molecule type" value="Genomic_DNA"/>
</dbReference>
<dbReference type="InterPro" id="IPR000352">
    <property type="entry name" value="Pep_chain_release_fac_I"/>
</dbReference>
<evidence type="ECO:0000259" key="6">
    <source>
        <dbReference type="Pfam" id="PF00472"/>
    </source>
</evidence>
<sequence length="194" mass="21892">MLLLRRLFPMTTSVRTPCRPTLHAFFSTTIIISQKPLPPRPTILETDITEAFLKGTGPGGQKINKTSSAVQLKHLPTGIVIKCQETRSRTQNRKIARRILAERIELLVMGDDSRAAVKAEREKKKKASKNKKARRKYRNLEHANEAELDHDDTTETDQARDQKDHHTRDTQVQSDAVEDTTAPGPHAAQAHHKP</sequence>
<dbReference type="GO" id="GO:0005739">
    <property type="term" value="C:mitochondrion"/>
    <property type="evidence" value="ECO:0007669"/>
    <property type="project" value="UniProtKB-SubCell"/>
</dbReference>
<dbReference type="SUPFAM" id="SSF75620">
    <property type="entry name" value="Release factor"/>
    <property type="match status" value="1"/>
</dbReference>
<evidence type="ECO:0000313" key="8">
    <source>
        <dbReference type="Proteomes" id="UP000027730"/>
    </source>
</evidence>
<feature type="compositionally biased region" description="Basic residues" evidence="5">
    <location>
        <begin position="123"/>
        <end position="137"/>
    </location>
</feature>